<dbReference type="GO" id="GO:0004674">
    <property type="term" value="F:protein serine/threonine kinase activity"/>
    <property type="evidence" value="ECO:0007669"/>
    <property type="project" value="UniProtKB-KW"/>
</dbReference>
<evidence type="ECO:0000256" key="7">
    <source>
        <dbReference type="SAM" id="Phobius"/>
    </source>
</evidence>
<dbReference type="InterPro" id="IPR001245">
    <property type="entry name" value="Ser-Thr/Tyr_kinase_cat_dom"/>
</dbReference>
<dbReference type="InterPro" id="IPR000719">
    <property type="entry name" value="Prot_kinase_dom"/>
</dbReference>
<evidence type="ECO:0000256" key="1">
    <source>
        <dbReference type="ARBA" id="ARBA00022527"/>
    </source>
</evidence>
<keyword evidence="7" id="KW-1133">Transmembrane helix</keyword>
<feature type="transmembrane region" description="Helical" evidence="7">
    <location>
        <begin position="267"/>
        <end position="288"/>
    </location>
</feature>
<dbReference type="Gene3D" id="3.30.200.20">
    <property type="entry name" value="Phosphorylase Kinase, domain 1"/>
    <property type="match status" value="1"/>
</dbReference>
<dbReference type="GO" id="GO:0005886">
    <property type="term" value="C:plasma membrane"/>
    <property type="evidence" value="ECO:0007669"/>
    <property type="project" value="TreeGrafter"/>
</dbReference>
<evidence type="ECO:0000256" key="6">
    <source>
        <dbReference type="SAM" id="MobiDB-lite"/>
    </source>
</evidence>
<keyword evidence="4" id="KW-0418">Kinase</keyword>
<feature type="compositionally biased region" description="Polar residues" evidence="6">
    <location>
        <begin position="166"/>
        <end position="176"/>
    </location>
</feature>
<protein>
    <recommendedName>
        <fullName evidence="8">Protein kinase domain-containing protein</fullName>
    </recommendedName>
</protein>
<comment type="caution">
    <text evidence="9">The sequence shown here is derived from an EMBL/GenBank/DDBJ whole genome shotgun (WGS) entry which is preliminary data.</text>
</comment>
<evidence type="ECO:0000256" key="3">
    <source>
        <dbReference type="ARBA" id="ARBA00022741"/>
    </source>
</evidence>
<dbReference type="EMBL" id="RDQH01000331">
    <property type="protein sequence ID" value="RXH99320.1"/>
    <property type="molecule type" value="Genomic_DNA"/>
</dbReference>
<reference evidence="9 10" key="1">
    <citation type="submission" date="2018-10" db="EMBL/GenBank/DDBJ databases">
        <title>A high-quality apple genome assembly.</title>
        <authorList>
            <person name="Hu J."/>
        </authorList>
    </citation>
    <scope>NUCLEOTIDE SEQUENCE [LARGE SCALE GENOMIC DNA]</scope>
    <source>
        <strain evidence="10">cv. HFTH1</strain>
        <tissue evidence="9">Young leaf</tissue>
    </source>
</reference>
<feature type="domain" description="Protein kinase" evidence="8">
    <location>
        <begin position="333"/>
        <end position="461"/>
    </location>
</feature>
<evidence type="ECO:0000313" key="10">
    <source>
        <dbReference type="Proteomes" id="UP000290289"/>
    </source>
</evidence>
<keyword evidence="7" id="KW-0472">Membrane</keyword>
<evidence type="ECO:0000256" key="5">
    <source>
        <dbReference type="ARBA" id="ARBA00022840"/>
    </source>
</evidence>
<dbReference type="InterPro" id="IPR011009">
    <property type="entry name" value="Kinase-like_dom_sf"/>
</dbReference>
<proteinExistence type="predicted"/>
<keyword evidence="2" id="KW-0808">Transferase</keyword>
<keyword evidence="7" id="KW-0812">Transmembrane</keyword>
<dbReference type="Proteomes" id="UP000290289">
    <property type="component" value="Chromosome 5"/>
</dbReference>
<organism evidence="9 10">
    <name type="scientific">Malus domestica</name>
    <name type="common">Apple</name>
    <name type="synonym">Pyrus malus</name>
    <dbReference type="NCBI Taxonomy" id="3750"/>
    <lineage>
        <taxon>Eukaryota</taxon>
        <taxon>Viridiplantae</taxon>
        <taxon>Streptophyta</taxon>
        <taxon>Embryophyta</taxon>
        <taxon>Tracheophyta</taxon>
        <taxon>Spermatophyta</taxon>
        <taxon>Magnoliopsida</taxon>
        <taxon>eudicotyledons</taxon>
        <taxon>Gunneridae</taxon>
        <taxon>Pentapetalae</taxon>
        <taxon>rosids</taxon>
        <taxon>fabids</taxon>
        <taxon>Rosales</taxon>
        <taxon>Rosaceae</taxon>
        <taxon>Amygdaloideae</taxon>
        <taxon>Maleae</taxon>
        <taxon>Malus</taxon>
    </lineage>
</organism>
<evidence type="ECO:0000256" key="4">
    <source>
        <dbReference type="ARBA" id="ARBA00022777"/>
    </source>
</evidence>
<dbReference type="FunFam" id="3.30.200.20:FF:000924">
    <property type="entry name" value="Uncharacterized protein"/>
    <property type="match status" value="1"/>
</dbReference>
<dbReference type="PANTHER" id="PTHR27002:SF1095">
    <property type="entry name" value="G-TYPE LECTIN S-RECEPTOR-LIKE SERINE_THREONINE-PROTEIN KINASE RKS1"/>
    <property type="match status" value="1"/>
</dbReference>
<dbReference type="PANTHER" id="PTHR27002">
    <property type="entry name" value="RECEPTOR-LIKE SERINE/THREONINE-PROTEIN KINASE SD1-8"/>
    <property type="match status" value="1"/>
</dbReference>
<feature type="transmembrane region" description="Helical" evidence="7">
    <location>
        <begin position="428"/>
        <end position="446"/>
    </location>
</feature>
<gene>
    <name evidence="9" type="ORF">DVH24_011645</name>
</gene>
<accession>A0A498JV28</accession>
<dbReference type="AlphaFoldDB" id="A0A498JV28"/>
<feature type="region of interest" description="Disordered" evidence="6">
    <location>
        <begin position="156"/>
        <end position="178"/>
    </location>
</feature>
<keyword evidence="1" id="KW-0723">Serine/threonine-protein kinase</keyword>
<dbReference type="Pfam" id="PF07714">
    <property type="entry name" value="PK_Tyr_Ser-Thr"/>
    <property type="match status" value="1"/>
</dbReference>
<dbReference type="SUPFAM" id="SSF56112">
    <property type="entry name" value="Protein kinase-like (PK-like)"/>
    <property type="match status" value="1"/>
</dbReference>
<evidence type="ECO:0000256" key="2">
    <source>
        <dbReference type="ARBA" id="ARBA00022679"/>
    </source>
</evidence>
<sequence>MRIAGGGMVQSQYSTNDENEITLMWAILNSSIFSRIIVMDSMKLVERRRCLRNCRFISGRIVPCQLSCEMYPNCALMCAKPAFLLRRNCTSGDPSTNTEGDIIMLLIFLVLLPPCTFTLDTQNQSIKDGKYATDRPTMSAVVCMLVNEAAALSPKQPSCYCRGDPSPSTEGENSANDPEISMELKQGEEDSPNLFEYAAERLTMSAVVFMLVNEAAAPSPKQPAFLLELNITVETHHHNIEGENSANDVTSQYAKKSNSSFGKKRKIGVLVACGLFFFLLFFLACWLVKRKEIRTQYYLFMYFYHRIDIDESRINSELPFFELRTIAKATNNFASNNELGTGGFDSVYKIYCLAICTEFYSFVNGVLDNGKEIAVKRLAKNSSQGIGEFKNEVVLLSKLQHRNLVRIIGCCVQDEEKMLIYEYLPNKSLDFFIFCMSFFYFCSSFYTSNIVEGKSSAGPQV</sequence>
<evidence type="ECO:0000259" key="8">
    <source>
        <dbReference type="PROSITE" id="PS50011"/>
    </source>
</evidence>
<name>A0A498JV28_MALDO</name>
<dbReference type="GO" id="GO:0005524">
    <property type="term" value="F:ATP binding"/>
    <property type="evidence" value="ECO:0007669"/>
    <property type="project" value="UniProtKB-KW"/>
</dbReference>
<evidence type="ECO:0000313" key="9">
    <source>
        <dbReference type="EMBL" id="RXH99320.1"/>
    </source>
</evidence>
<dbReference type="PROSITE" id="PS50011">
    <property type="entry name" value="PROTEIN_KINASE_DOM"/>
    <property type="match status" value="1"/>
</dbReference>
<keyword evidence="5" id="KW-0067">ATP-binding</keyword>
<keyword evidence="3" id="KW-0547">Nucleotide-binding</keyword>
<keyword evidence="10" id="KW-1185">Reference proteome</keyword>